<dbReference type="EC" id="6.3.3.2" evidence="5 7"/>
<evidence type="ECO:0000256" key="7">
    <source>
        <dbReference type="RuleBase" id="RU361279"/>
    </source>
</evidence>
<evidence type="ECO:0000256" key="2">
    <source>
        <dbReference type="ARBA" id="ARBA00022741"/>
    </source>
</evidence>
<evidence type="ECO:0000256" key="4">
    <source>
        <dbReference type="ARBA" id="ARBA00036539"/>
    </source>
</evidence>
<organism evidence="9">
    <name type="scientific">Thrips palmi</name>
    <name type="common">Melon thrips</name>
    <dbReference type="NCBI Taxonomy" id="161013"/>
    <lineage>
        <taxon>Eukaryota</taxon>
        <taxon>Metazoa</taxon>
        <taxon>Ecdysozoa</taxon>
        <taxon>Arthropoda</taxon>
        <taxon>Hexapoda</taxon>
        <taxon>Insecta</taxon>
        <taxon>Pterygota</taxon>
        <taxon>Neoptera</taxon>
        <taxon>Paraneoptera</taxon>
        <taxon>Thysanoptera</taxon>
        <taxon>Terebrantia</taxon>
        <taxon>Thripoidea</taxon>
        <taxon>Thripidae</taxon>
        <taxon>Thrips</taxon>
    </lineage>
</organism>
<keyword evidence="3 6" id="KW-0067">ATP-binding</keyword>
<evidence type="ECO:0000256" key="6">
    <source>
        <dbReference type="PIRSR" id="PIRSR006806-1"/>
    </source>
</evidence>
<gene>
    <name evidence="9" type="primary">LOC117647090</name>
</gene>
<dbReference type="SUPFAM" id="SSF100950">
    <property type="entry name" value="NagB/RpiA/CoA transferase-like"/>
    <property type="match status" value="1"/>
</dbReference>
<comment type="catalytic activity">
    <reaction evidence="4 7">
        <text>(6S)-5-formyl-5,6,7,8-tetrahydrofolate + ATP = (6R)-5,10-methenyltetrahydrofolate + ADP + phosphate</text>
        <dbReference type="Rhea" id="RHEA:10488"/>
        <dbReference type="ChEBI" id="CHEBI:30616"/>
        <dbReference type="ChEBI" id="CHEBI:43474"/>
        <dbReference type="ChEBI" id="CHEBI:57455"/>
        <dbReference type="ChEBI" id="CHEBI:57457"/>
        <dbReference type="ChEBI" id="CHEBI:456216"/>
        <dbReference type="EC" id="6.3.3.2"/>
    </reaction>
</comment>
<dbReference type="Pfam" id="PF01812">
    <property type="entry name" value="5-FTHF_cyc-lig"/>
    <property type="match status" value="1"/>
</dbReference>
<dbReference type="PIRSF" id="PIRSF006806">
    <property type="entry name" value="FTHF_cligase"/>
    <property type="match status" value="1"/>
</dbReference>
<dbReference type="RefSeq" id="XP_034244496.1">
    <property type="nucleotide sequence ID" value="XM_034388605.1"/>
</dbReference>
<feature type="binding site" evidence="6">
    <location>
        <position position="66"/>
    </location>
    <ligand>
        <name>substrate</name>
    </ligand>
</feature>
<dbReference type="KEGG" id="tpal:117647090"/>
<evidence type="ECO:0000256" key="1">
    <source>
        <dbReference type="ARBA" id="ARBA00010638"/>
    </source>
</evidence>
<dbReference type="InterPro" id="IPR024185">
    <property type="entry name" value="FTHF_cligase-like_sf"/>
</dbReference>
<keyword evidence="7" id="KW-0460">Magnesium</keyword>
<reference evidence="9" key="1">
    <citation type="submission" date="2025-08" db="UniProtKB">
        <authorList>
            <consortium name="RefSeq"/>
        </authorList>
    </citation>
    <scope>IDENTIFICATION</scope>
    <source>
        <tissue evidence="9">Total insect</tissue>
    </source>
</reference>
<dbReference type="OrthoDB" id="2015992at2759"/>
<dbReference type="GeneID" id="117647090"/>
<protein>
    <recommendedName>
        <fullName evidence="5 7">5-formyltetrahydrofolate cyclo-ligase</fullName>
        <ecNumber evidence="5 7">6.3.3.2</ecNumber>
    </recommendedName>
</protein>
<dbReference type="InParanoid" id="A0A6P8Z425"/>
<dbReference type="AlphaFoldDB" id="A0A6P8Z425"/>
<keyword evidence="8" id="KW-1185">Reference proteome</keyword>
<dbReference type="Gene3D" id="3.40.50.10420">
    <property type="entry name" value="NagB/RpiA/CoA transferase-like"/>
    <property type="match status" value="1"/>
</dbReference>
<evidence type="ECO:0000313" key="8">
    <source>
        <dbReference type="Proteomes" id="UP000515158"/>
    </source>
</evidence>
<dbReference type="PANTHER" id="PTHR23407:SF1">
    <property type="entry name" value="5-FORMYLTETRAHYDROFOLATE CYCLO-LIGASE"/>
    <property type="match status" value="1"/>
</dbReference>
<proteinExistence type="inferred from homology"/>
<comment type="similarity">
    <text evidence="1 7">Belongs to the 5-formyltetrahydrofolate cyclo-ligase family.</text>
</comment>
<dbReference type="GO" id="GO:0009396">
    <property type="term" value="P:folic acid-containing compound biosynthetic process"/>
    <property type="evidence" value="ECO:0007669"/>
    <property type="project" value="TreeGrafter"/>
</dbReference>
<name>A0A6P8Z425_THRPL</name>
<dbReference type="Proteomes" id="UP000515158">
    <property type="component" value="Unplaced"/>
</dbReference>
<dbReference type="GO" id="GO:0005524">
    <property type="term" value="F:ATP binding"/>
    <property type="evidence" value="ECO:0007669"/>
    <property type="project" value="UniProtKB-KW"/>
</dbReference>
<evidence type="ECO:0000256" key="3">
    <source>
        <dbReference type="ARBA" id="ARBA00022840"/>
    </source>
</evidence>
<evidence type="ECO:0000313" key="9">
    <source>
        <dbReference type="RefSeq" id="XP_034244496.1"/>
    </source>
</evidence>
<dbReference type="CTD" id="10588"/>
<dbReference type="GO" id="GO:0005739">
    <property type="term" value="C:mitochondrion"/>
    <property type="evidence" value="ECO:0007669"/>
    <property type="project" value="TreeGrafter"/>
</dbReference>
<dbReference type="PANTHER" id="PTHR23407">
    <property type="entry name" value="ATPASE INHIBITOR/5-FORMYLTETRAHYDROFOLATE CYCLO-LIGASE"/>
    <property type="match status" value="1"/>
</dbReference>
<dbReference type="GO" id="GO:0046872">
    <property type="term" value="F:metal ion binding"/>
    <property type="evidence" value="ECO:0007669"/>
    <property type="project" value="UniProtKB-KW"/>
</dbReference>
<sequence length="218" mass="23423">MSSANGQGIAHGVEVMRAAKAAVRTAIESRLAGMTTENKAEQSQQVLRKLLQHPSYVRSTSVAVFLSTAAEVDTRPVLAALFSSGKACFVPRYAYGKAAKERTAKGLPGMEMVLLRDMQDFEALPTTPWGIPQPAMDEPRHQPGQGGLPPLDLVLMPGVGFTTRGDRLGHGMGFYDKFLAALPAPKPATIALAFREQVVDELPTTDRDYTVDAVLTAD</sequence>
<keyword evidence="7" id="KW-0479">Metal-binding</keyword>
<feature type="binding site" evidence="6">
    <location>
        <begin position="167"/>
        <end position="175"/>
    </location>
    <ligand>
        <name>ATP</name>
        <dbReference type="ChEBI" id="CHEBI:30616"/>
    </ligand>
</feature>
<dbReference type="InterPro" id="IPR037171">
    <property type="entry name" value="NagB/RpiA_transferase-like"/>
</dbReference>
<dbReference type="FunCoup" id="A0A6P8Z425">
    <property type="interactions" value="457"/>
</dbReference>
<keyword evidence="2 6" id="KW-0547">Nucleotide-binding</keyword>
<dbReference type="InterPro" id="IPR002698">
    <property type="entry name" value="FTHF_cligase"/>
</dbReference>
<comment type="cofactor">
    <cofactor evidence="7">
        <name>Mg(2+)</name>
        <dbReference type="ChEBI" id="CHEBI:18420"/>
    </cofactor>
</comment>
<dbReference type="NCBIfam" id="TIGR02727">
    <property type="entry name" value="MTHFS_bact"/>
    <property type="match status" value="1"/>
</dbReference>
<dbReference type="GO" id="GO:0030272">
    <property type="term" value="F:5-formyltetrahydrofolate cyclo-ligase activity"/>
    <property type="evidence" value="ECO:0007669"/>
    <property type="project" value="UniProtKB-EC"/>
</dbReference>
<feature type="binding site" evidence="6">
    <location>
        <begin position="20"/>
        <end position="24"/>
    </location>
    <ligand>
        <name>ATP</name>
        <dbReference type="ChEBI" id="CHEBI:30616"/>
    </ligand>
</feature>
<accession>A0A6P8Z425</accession>
<evidence type="ECO:0000256" key="5">
    <source>
        <dbReference type="ARBA" id="ARBA00038966"/>
    </source>
</evidence>
<dbReference type="GO" id="GO:0035999">
    <property type="term" value="P:tetrahydrofolate interconversion"/>
    <property type="evidence" value="ECO:0007669"/>
    <property type="project" value="TreeGrafter"/>
</dbReference>
<feature type="binding site" evidence="6">
    <location>
        <position position="71"/>
    </location>
    <ligand>
        <name>substrate</name>
    </ligand>
</feature>